<evidence type="ECO:0000256" key="1">
    <source>
        <dbReference type="ARBA" id="ARBA00004613"/>
    </source>
</evidence>
<dbReference type="AlphaFoldDB" id="A0A026WVX1"/>
<keyword evidence="2" id="KW-0964">Secreted</keyword>
<protein>
    <submittedName>
        <fullName evidence="5">Uncharacterized protein</fullName>
    </submittedName>
</protein>
<comment type="subcellular location">
    <subcellularLocation>
        <location evidence="1">Secreted</location>
    </subcellularLocation>
</comment>
<proteinExistence type="predicted"/>
<name>A0A026WVX1_OOCBI</name>
<evidence type="ECO:0000313" key="5">
    <source>
        <dbReference type="EMBL" id="EZA60205.1"/>
    </source>
</evidence>
<keyword evidence="4" id="KW-0472">Membrane</keyword>
<gene>
    <name evidence="5" type="ORF">X777_13293</name>
</gene>
<dbReference type="GO" id="GO:0005576">
    <property type="term" value="C:extracellular region"/>
    <property type="evidence" value="ECO:0007669"/>
    <property type="project" value="UniProtKB-SubCell"/>
</dbReference>
<sequence>MELSRLSLAIAIIFVVVIVYAPNMVAFALSETDPTGNADTLGDPDQGTIIY</sequence>
<dbReference type="Pfam" id="PF17499">
    <property type="entry name" value="Pilosulin"/>
    <property type="match status" value="1"/>
</dbReference>
<evidence type="ECO:0000256" key="3">
    <source>
        <dbReference type="ARBA" id="ARBA00022729"/>
    </source>
</evidence>
<organism evidence="5 6">
    <name type="scientific">Ooceraea biroi</name>
    <name type="common">Clonal raider ant</name>
    <name type="synonym">Cerapachys biroi</name>
    <dbReference type="NCBI Taxonomy" id="2015173"/>
    <lineage>
        <taxon>Eukaryota</taxon>
        <taxon>Metazoa</taxon>
        <taxon>Ecdysozoa</taxon>
        <taxon>Arthropoda</taxon>
        <taxon>Hexapoda</taxon>
        <taxon>Insecta</taxon>
        <taxon>Pterygota</taxon>
        <taxon>Neoptera</taxon>
        <taxon>Endopterygota</taxon>
        <taxon>Hymenoptera</taxon>
        <taxon>Apocrita</taxon>
        <taxon>Aculeata</taxon>
        <taxon>Formicoidea</taxon>
        <taxon>Formicidae</taxon>
        <taxon>Dorylinae</taxon>
        <taxon>Ooceraea</taxon>
    </lineage>
</organism>
<keyword evidence="4" id="KW-1133">Transmembrane helix</keyword>
<reference evidence="5 6" key="1">
    <citation type="journal article" date="2014" name="Curr. Biol.">
        <title>The genome of the clonal raider ant Cerapachys biroi.</title>
        <authorList>
            <person name="Oxley P.R."/>
            <person name="Ji L."/>
            <person name="Fetter-Pruneda I."/>
            <person name="McKenzie S.K."/>
            <person name="Li C."/>
            <person name="Hu H."/>
            <person name="Zhang G."/>
            <person name="Kronauer D.J."/>
        </authorList>
    </citation>
    <scope>NUCLEOTIDE SEQUENCE [LARGE SCALE GENOMIC DNA]</scope>
</reference>
<evidence type="ECO:0000256" key="4">
    <source>
        <dbReference type="SAM" id="Phobius"/>
    </source>
</evidence>
<keyword evidence="4" id="KW-0812">Transmembrane</keyword>
<feature type="transmembrane region" description="Helical" evidence="4">
    <location>
        <begin position="6"/>
        <end position="29"/>
    </location>
</feature>
<keyword evidence="6" id="KW-1185">Reference proteome</keyword>
<dbReference type="Proteomes" id="UP000053097">
    <property type="component" value="Unassembled WGS sequence"/>
</dbReference>
<dbReference type="InterPro" id="IPR049518">
    <property type="entry name" value="Pilosulin"/>
</dbReference>
<dbReference type="EMBL" id="KK107078">
    <property type="protein sequence ID" value="EZA60205.1"/>
    <property type="molecule type" value="Genomic_DNA"/>
</dbReference>
<evidence type="ECO:0000313" key="6">
    <source>
        <dbReference type="Proteomes" id="UP000053097"/>
    </source>
</evidence>
<evidence type="ECO:0000256" key="2">
    <source>
        <dbReference type="ARBA" id="ARBA00022525"/>
    </source>
</evidence>
<accession>A0A026WVX1</accession>
<keyword evidence="3" id="KW-0732">Signal</keyword>